<dbReference type="Gene3D" id="3.30.70.140">
    <property type="entry name" value="Aspartate carbamoyltransferase regulatory subunit, N-terminal domain"/>
    <property type="match status" value="1"/>
</dbReference>
<reference evidence="10 11" key="1">
    <citation type="journal article" date="2007" name="Appl. Environ. Microbiol.">
        <title>Isolation of key methanogens for global methane emission from rice paddy fields: a novel isolate affiliated with the clone cluster rice cluster I.</title>
        <authorList>
            <person name="Sakai S."/>
            <person name="Imachi H."/>
            <person name="Sekiguchi Y."/>
            <person name="Ohashi A."/>
            <person name="Harada H."/>
            <person name="Kamagata Y."/>
        </authorList>
    </citation>
    <scope>NUCLEOTIDE SEQUENCE [LARGE SCALE GENOMIC DNA]</scope>
    <source>
        <strain evidence="11">DSM 17711 / JCM 13418 / NBRC 101707 / SANAE</strain>
    </source>
</reference>
<dbReference type="PANTHER" id="PTHR35805">
    <property type="entry name" value="ASPARTATE CARBAMOYLTRANSFERASE REGULATORY CHAIN"/>
    <property type="match status" value="1"/>
</dbReference>
<reference evidence="10 11" key="2">
    <citation type="journal article" date="2008" name="Int. J. Syst. Evol. Microbiol.">
        <title>Methanocella paludicola gen. nov., sp. nov., a methane-producing archaeon, the first isolate of the lineage 'Rice Cluster I', and proposal of the new archaeal order Methanocellales ord. nov.</title>
        <authorList>
            <person name="Sakai S."/>
            <person name="Imachi H."/>
            <person name="Hanada S."/>
            <person name="Ohashi A."/>
            <person name="Harada H."/>
            <person name="Kamagata Y."/>
        </authorList>
    </citation>
    <scope>NUCLEOTIDE SEQUENCE [LARGE SCALE GENOMIC DNA]</scope>
    <source>
        <strain evidence="11">DSM 17711 / JCM 13418 / NBRC 101707 / SANAE</strain>
    </source>
</reference>
<dbReference type="Proteomes" id="UP000001882">
    <property type="component" value="Chromosome"/>
</dbReference>
<dbReference type="PATRIC" id="fig|304371.9.peg.3073"/>
<sequence length="156" mass="17004">MNVSDRELRVKPINNGTVIDHIESGQALNVLKILGIGSHSKTVVSLLMNVPSGAMGAKDVVKVEGRELDPEEVDTIALISPRATINIIRNYEVAEKFRVGMPRKVVGIIKCGNPNCISNSNEPVSSKFMVESADPVLLRCSYCEFVLDKNIADNLL</sequence>
<dbReference type="AlphaFoldDB" id="D1Z301"/>
<accession>D1Z301</accession>
<evidence type="ECO:0000259" key="9">
    <source>
        <dbReference type="Pfam" id="PF02748"/>
    </source>
</evidence>
<dbReference type="EMBL" id="AP011532">
    <property type="protein sequence ID" value="BAI63073.1"/>
    <property type="molecule type" value="Genomic_DNA"/>
</dbReference>
<dbReference type="GO" id="GO:0006207">
    <property type="term" value="P:'de novo' pyrimidine nucleobase biosynthetic process"/>
    <property type="evidence" value="ECO:0007669"/>
    <property type="project" value="InterPro"/>
</dbReference>
<proteinExistence type="inferred from homology"/>
<feature type="domain" description="Aspartate carbamoyltransferase regulatory subunit C-terminal" evidence="9">
    <location>
        <begin position="104"/>
        <end position="150"/>
    </location>
</feature>
<organism evidence="10 11">
    <name type="scientific">Methanocella paludicola (strain DSM 17711 / JCM 13418 / NBRC 101707 / SANAE)</name>
    <dbReference type="NCBI Taxonomy" id="304371"/>
    <lineage>
        <taxon>Archaea</taxon>
        <taxon>Methanobacteriati</taxon>
        <taxon>Methanobacteriota</taxon>
        <taxon>Stenosarchaea group</taxon>
        <taxon>Methanomicrobia</taxon>
        <taxon>Methanocellales</taxon>
        <taxon>Methanocellaceae</taxon>
        <taxon>Methanocella</taxon>
    </lineage>
</organism>
<comment type="function">
    <text evidence="1 7">Involved in allosteric regulation of aspartate carbamoyltransferase.</text>
</comment>
<dbReference type="SUPFAM" id="SSF57825">
    <property type="entry name" value="Aspartate carbamoyltransferase, Regulatory-chain, C-terminal domain"/>
    <property type="match status" value="1"/>
</dbReference>
<dbReference type="GO" id="GO:0006221">
    <property type="term" value="P:pyrimidine nucleotide biosynthetic process"/>
    <property type="evidence" value="ECO:0007669"/>
    <property type="project" value="UniProtKB-UniRule"/>
</dbReference>
<evidence type="ECO:0000256" key="4">
    <source>
        <dbReference type="ARBA" id="ARBA00022723"/>
    </source>
</evidence>
<dbReference type="PANTHER" id="PTHR35805:SF1">
    <property type="entry name" value="ASPARTATE CARBAMOYLTRANSFERASE REGULATORY CHAIN"/>
    <property type="match status" value="1"/>
</dbReference>
<evidence type="ECO:0000313" key="10">
    <source>
        <dbReference type="EMBL" id="BAI63073.1"/>
    </source>
</evidence>
<evidence type="ECO:0000256" key="5">
    <source>
        <dbReference type="ARBA" id="ARBA00022833"/>
    </source>
</evidence>
<dbReference type="KEGG" id="mpd:MCP_3001"/>
<keyword evidence="5 7" id="KW-0862">Zinc</keyword>
<name>D1Z301_METPS</name>
<feature type="binding site" evidence="7">
    <location>
        <position position="111"/>
    </location>
    <ligand>
        <name>Zn(2+)</name>
        <dbReference type="ChEBI" id="CHEBI:29105"/>
    </ligand>
</feature>
<feature type="binding site" evidence="7">
    <location>
        <position position="143"/>
    </location>
    <ligand>
        <name>Zn(2+)</name>
        <dbReference type="ChEBI" id="CHEBI:29105"/>
    </ligand>
</feature>
<dbReference type="InterPro" id="IPR036792">
    <property type="entry name" value="Asp_carbatrfase_reg_C_sf"/>
</dbReference>
<evidence type="ECO:0000259" key="8">
    <source>
        <dbReference type="Pfam" id="PF01948"/>
    </source>
</evidence>
<dbReference type="Pfam" id="PF01948">
    <property type="entry name" value="PyrI"/>
    <property type="match status" value="1"/>
</dbReference>
<dbReference type="Pfam" id="PF02748">
    <property type="entry name" value="PyrI_C"/>
    <property type="match status" value="1"/>
</dbReference>
<feature type="domain" description="Aspartate carbamoyltransferase regulatory subunit N-terminal" evidence="8">
    <location>
        <begin position="8"/>
        <end position="99"/>
    </location>
</feature>
<dbReference type="InterPro" id="IPR020545">
    <property type="entry name" value="Asp_carbamoyltransf_reg_N"/>
</dbReference>
<keyword evidence="4 7" id="KW-0479">Metal-binding</keyword>
<evidence type="ECO:0000256" key="7">
    <source>
        <dbReference type="HAMAP-Rule" id="MF_00002"/>
    </source>
</evidence>
<feature type="binding site" evidence="7">
    <location>
        <position position="116"/>
    </location>
    <ligand>
        <name>Zn(2+)</name>
        <dbReference type="ChEBI" id="CHEBI:29105"/>
    </ligand>
</feature>
<dbReference type="SUPFAM" id="SSF54893">
    <property type="entry name" value="Aspartate carbamoyltransferase, Regulatory-chain, N-terminal domain"/>
    <property type="match status" value="1"/>
</dbReference>
<dbReference type="InterPro" id="IPR036793">
    <property type="entry name" value="Asp_carbatrfase_reg_N_sf"/>
</dbReference>
<dbReference type="RefSeq" id="WP_012901742.1">
    <property type="nucleotide sequence ID" value="NC_013665.1"/>
</dbReference>
<dbReference type="Gene3D" id="2.30.30.20">
    <property type="entry name" value="Aspartate carbamoyltransferase regulatory subunit, C-terminal domain"/>
    <property type="match status" value="1"/>
</dbReference>
<dbReference type="GeneID" id="8683069"/>
<dbReference type="NCBIfam" id="TIGR00240">
    <property type="entry name" value="ATCase_reg"/>
    <property type="match status" value="1"/>
</dbReference>
<dbReference type="OrthoDB" id="7000at2157"/>
<dbReference type="GO" id="GO:0009347">
    <property type="term" value="C:aspartate carbamoyltransferase complex"/>
    <property type="evidence" value="ECO:0007669"/>
    <property type="project" value="InterPro"/>
</dbReference>
<evidence type="ECO:0000256" key="3">
    <source>
        <dbReference type="ARBA" id="ARBA00021764"/>
    </source>
</evidence>
<dbReference type="GO" id="GO:0046872">
    <property type="term" value="F:metal ion binding"/>
    <property type="evidence" value="ECO:0007669"/>
    <property type="project" value="UniProtKB-KW"/>
</dbReference>
<reference evidence="11" key="3">
    <citation type="journal article" date="2011" name="PLoS ONE">
        <title>Genome sequence of a mesophilic hydrogenotrophic methanogen Methanocella paludicola, the first cultivated representative of the order Methanocellales.</title>
        <authorList>
            <person name="Sakai S."/>
            <person name="Takaki Y."/>
            <person name="Shimamura S."/>
            <person name="Sekine M."/>
            <person name="Tajima T."/>
            <person name="Kosugi H."/>
            <person name="Ichikawa N."/>
            <person name="Tasumi E."/>
            <person name="Hiraki A.T."/>
            <person name="Shimizu A."/>
            <person name="Kato Y."/>
            <person name="Nishiko R."/>
            <person name="Mori K."/>
            <person name="Fujita N."/>
            <person name="Imachi H."/>
            <person name="Takai K."/>
        </authorList>
    </citation>
    <scope>NUCLEOTIDE SEQUENCE [LARGE SCALE GENOMIC DNA]</scope>
    <source>
        <strain evidence="11">DSM 17711 / JCM 13418 / NBRC 101707 / SANAE</strain>
    </source>
</reference>
<evidence type="ECO:0000256" key="2">
    <source>
        <dbReference type="ARBA" id="ARBA00010498"/>
    </source>
</evidence>
<keyword evidence="11" id="KW-1185">Reference proteome</keyword>
<evidence type="ECO:0000256" key="6">
    <source>
        <dbReference type="ARBA" id="ARBA00022975"/>
    </source>
</evidence>
<comment type="subunit">
    <text evidence="7">Contains catalytic and regulatory chains.</text>
</comment>
<dbReference type="FunCoup" id="D1Z301">
    <property type="interactions" value="79"/>
</dbReference>
<keyword evidence="6 7" id="KW-0665">Pyrimidine biosynthesis</keyword>
<evidence type="ECO:0000313" key="11">
    <source>
        <dbReference type="Proteomes" id="UP000001882"/>
    </source>
</evidence>
<dbReference type="GO" id="GO:0016740">
    <property type="term" value="F:transferase activity"/>
    <property type="evidence" value="ECO:0007669"/>
    <property type="project" value="UniProtKB-KW"/>
</dbReference>
<dbReference type="InterPro" id="IPR020542">
    <property type="entry name" value="Asp_carbamoyltrfase_reg_C"/>
</dbReference>
<evidence type="ECO:0000256" key="1">
    <source>
        <dbReference type="ARBA" id="ARBA00002565"/>
    </source>
</evidence>
<dbReference type="InParanoid" id="D1Z301"/>
<dbReference type="HAMAP" id="MF_00002">
    <property type="entry name" value="Asp_carb_tr_reg"/>
    <property type="match status" value="1"/>
</dbReference>
<gene>
    <name evidence="7 10" type="primary">pyrI</name>
    <name evidence="10" type="ordered locus">MCP_3001</name>
</gene>
<dbReference type="STRING" id="304371.MCP_3001"/>
<dbReference type="eggNOG" id="arCOG04229">
    <property type="taxonomic scope" value="Archaea"/>
</dbReference>
<protein>
    <recommendedName>
        <fullName evidence="3 7">Aspartate carbamoyltransferase regulatory chain</fullName>
    </recommendedName>
</protein>
<comment type="similarity">
    <text evidence="2 7">Belongs to the PyrI family.</text>
</comment>
<comment type="cofactor">
    <cofactor evidence="7">
        <name>Zn(2+)</name>
        <dbReference type="ChEBI" id="CHEBI:29105"/>
    </cofactor>
    <text evidence="7">Binds 1 zinc ion per subunit.</text>
</comment>
<feature type="binding site" evidence="7">
    <location>
        <position position="140"/>
    </location>
    <ligand>
        <name>Zn(2+)</name>
        <dbReference type="ChEBI" id="CHEBI:29105"/>
    </ligand>
</feature>
<dbReference type="InterPro" id="IPR002801">
    <property type="entry name" value="Asp_carbamoylTrfase_reg"/>
</dbReference>